<name>A0A452XT66_AEGTS</name>
<evidence type="ECO:0000313" key="3">
    <source>
        <dbReference type="Proteomes" id="UP000015105"/>
    </source>
</evidence>
<dbReference type="AlphaFoldDB" id="A0A452XT66"/>
<keyword evidence="3" id="KW-1185">Reference proteome</keyword>
<keyword evidence="1" id="KW-0732">Signal</keyword>
<dbReference type="Proteomes" id="UP000015105">
    <property type="component" value="Chromosome 1D"/>
</dbReference>
<feature type="signal peptide" evidence="1">
    <location>
        <begin position="1"/>
        <end position="24"/>
    </location>
</feature>
<reference evidence="2" key="5">
    <citation type="journal article" date="2021" name="G3 (Bethesda)">
        <title>Aegilops tauschii genome assembly Aet v5.0 features greater sequence contiguity and improved annotation.</title>
        <authorList>
            <person name="Wang L."/>
            <person name="Zhu T."/>
            <person name="Rodriguez J.C."/>
            <person name="Deal K.R."/>
            <person name="Dubcovsky J."/>
            <person name="McGuire P.E."/>
            <person name="Lux T."/>
            <person name="Spannagl M."/>
            <person name="Mayer K.F.X."/>
            <person name="Baldrich P."/>
            <person name="Meyers B.C."/>
            <person name="Huo N."/>
            <person name="Gu Y.Q."/>
            <person name="Zhou H."/>
            <person name="Devos K.M."/>
            <person name="Bennetzen J.L."/>
            <person name="Unver T."/>
            <person name="Budak H."/>
            <person name="Gulick P.J."/>
            <person name="Galiba G."/>
            <person name="Kalapos B."/>
            <person name="Nelson D.R."/>
            <person name="Li P."/>
            <person name="You F.M."/>
            <person name="Luo M.C."/>
            <person name="Dvorak J."/>
        </authorList>
    </citation>
    <scope>NUCLEOTIDE SEQUENCE [LARGE SCALE GENOMIC DNA]</scope>
    <source>
        <strain evidence="2">cv. AL8/78</strain>
    </source>
</reference>
<dbReference type="EnsemblPlants" id="AET1Gv20149900.7">
    <property type="protein sequence ID" value="AET1Gv20149900.7"/>
    <property type="gene ID" value="AET1Gv20149900"/>
</dbReference>
<reference evidence="3" key="2">
    <citation type="journal article" date="2017" name="Nat. Plants">
        <title>The Aegilops tauschii genome reveals multiple impacts of transposons.</title>
        <authorList>
            <person name="Zhao G."/>
            <person name="Zou C."/>
            <person name="Li K."/>
            <person name="Wang K."/>
            <person name="Li T."/>
            <person name="Gao L."/>
            <person name="Zhang X."/>
            <person name="Wang H."/>
            <person name="Yang Z."/>
            <person name="Liu X."/>
            <person name="Jiang W."/>
            <person name="Mao L."/>
            <person name="Kong X."/>
            <person name="Jiao Y."/>
            <person name="Jia J."/>
        </authorList>
    </citation>
    <scope>NUCLEOTIDE SEQUENCE [LARGE SCALE GENOMIC DNA]</scope>
    <source>
        <strain evidence="3">cv. AL8/78</strain>
    </source>
</reference>
<evidence type="ECO:0000256" key="1">
    <source>
        <dbReference type="SAM" id="SignalP"/>
    </source>
</evidence>
<feature type="chain" id="PRO_5019224164" evidence="1">
    <location>
        <begin position="25"/>
        <end position="126"/>
    </location>
</feature>
<accession>A0A452XT66</accession>
<reference evidence="3" key="1">
    <citation type="journal article" date="2014" name="Science">
        <title>Ancient hybridizations among the ancestral genomes of bread wheat.</title>
        <authorList>
            <consortium name="International Wheat Genome Sequencing Consortium,"/>
            <person name="Marcussen T."/>
            <person name="Sandve S.R."/>
            <person name="Heier L."/>
            <person name="Spannagl M."/>
            <person name="Pfeifer M."/>
            <person name="Jakobsen K.S."/>
            <person name="Wulff B.B."/>
            <person name="Steuernagel B."/>
            <person name="Mayer K.F."/>
            <person name="Olsen O.A."/>
        </authorList>
    </citation>
    <scope>NUCLEOTIDE SEQUENCE [LARGE SCALE GENOMIC DNA]</scope>
    <source>
        <strain evidence="3">cv. AL8/78</strain>
    </source>
</reference>
<dbReference type="Gramene" id="AET1Gv20149900.7">
    <property type="protein sequence ID" value="AET1Gv20149900.7"/>
    <property type="gene ID" value="AET1Gv20149900"/>
</dbReference>
<evidence type="ECO:0000313" key="2">
    <source>
        <dbReference type="EnsemblPlants" id="AET1Gv20149900.7"/>
    </source>
</evidence>
<reference evidence="2" key="3">
    <citation type="journal article" date="2017" name="Nature">
        <title>Genome sequence of the progenitor of the wheat D genome Aegilops tauschii.</title>
        <authorList>
            <person name="Luo M.C."/>
            <person name="Gu Y.Q."/>
            <person name="Puiu D."/>
            <person name="Wang H."/>
            <person name="Twardziok S.O."/>
            <person name="Deal K.R."/>
            <person name="Huo N."/>
            <person name="Zhu T."/>
            <person name="Wang L."/>
            <person name="Wang Y."/>
            <person name="McGuire P.E."/>
            <person name="Liu S."/>
            <person name="Long H."/>
            <person name="Ramasamy R.K."/>
            <person name="Rodriguez J.C."/>
            <person name="Van S.L."/>
            <person name="Yuan L."/>
            <person name="Wang Z."/>
            <person name="Xia Z."/>
            <person name="Xiao L."/>
            <person name="Anderson O.D."/>
            <person name="Ouyang S."/>
            <person name="Liang Y."/>
            <person name="Zimin A.V."/>
            <person name="Pertea G."/>
            <person name="Qi P."/>
            <person name="Bennetzen J.L."/>
            <person name="Dai X."/>
            <person name="Dawson M.W."/>
            <person name="Muller H.G."/>
            <person name="Kugler K."/>
            <person name="Rivarola-Duarte L."/>
            <person name="Spannagl M."/>
            <person name="Mayer K.F.X."/>
            <person name="Lu F.H."/>
            <person name="Bevan M.W."/>
            <person name="Leroy P."/>
            <person name="Li P."/>
            <person name="You F.M."/>
            <person name="Sun Q."/>
            <person name="Liu Z."/>
            <person name="Lyons E."/>
            <person name="Wicker T."/>
            <person name="Salzberg S.L."/>
            <person name="Devos K.M."/>
            <person name="Dvorak J."/>
        </authorList>
    </citation>
    <scope>NUCLEOTIDE SEQUENCE [LARGE SCALE GENOMIC DNA]</scope>
    <source>
        <strain evidence="2">cv. AL8/78</strain>
    </source>
</reference>
<organism evidence="2 3">
    <name type="scientific">Aegilops tauschii subsp. strangulata</name>
    <name type="common">Goatgrass</name>
    <dbReference type="NCBI Taxonomy" id="200361"/>
    <lineage>
        <taxon>Eukaryota</taxon>
        <taxon>Viridiplantae</taxon>
        <taxon>Streptophyta</taxon>
        <taxon>Embryophyta</taxon>
        <taxon>Tracheophyta</taxon>
        <taxon>Spermatophyta</taxon>
        <taxon>Magnoliopsida</taxon>
        <taxon>Liliopsida</taxon>
        <taxon>Poales</taxon>
        <taxon>Poaceae</taxon>
        <taxon>BOP clade</taxon>
        <taxon>Pooideae</taxon>
        <taxon>Triticodae</taxon>
        <taxon>Triticeae</taxon>
        <taxon>Triticinae</taxon>
        <taxon>Aegilops</taxon>
    </lineage>
</organism>
<sequence length="126" mass="13698">MARPYHLPLLSVLSFLLLTGLVTADLSGGNKVGKIVTMTVQYPAAGSPPGEKTTISAHYVDEHGGGDRRFDLDCDDDEPLGFAVKYLITTLEGIRDARESRSEVTNVEFAPPCSLFLLISERNVKC</sequence>
<protein>
    <submittedName>
        <fullName evidence="2">Uncharacterized protein</fullName>
    </submittedName>
</protein>
<proteinExistence type="predicted"/>
<reference evidence="2" key="4">
    <citation type="submission" date="2019-03" db="UniProtKB">
        <authorList>
            <consortium name="EnsemblPlants"/>
        </authorList>
    </citation>
    <scope>IDENTIFICATION</scope>
</reference>